<organism evidence="2 3">
    <name type="scientific">Phialemonium thermophilum</name>
    <dbReference type="NCBI Taxonomy" id="223376"/>
    <lineage>
        <taxon>Eukaryota</taxon>
        <taxon>Fungi</taxon>
        <taxon>Dikarya</taxon>
        <taxon>Ascomycota</taxon>
        <taxon>Pezizomycotina</taxon>
        <taxon>Sordariomycetes</taxon>
        <taxon>Sordariomycetidae</taxon>
        <taxon>Cephalothecales</taxon>
        <taxon>Cephalothecaceae</taxon>
        <taxon>Phialemonium</taxon>
    </lineage>
</organism>
<dbReference type="Proteomes" id="UP001586593">
    <property type="component" value="Unassembled WGS sequence"/>
</dbReference>
<protein>
    <submittedName>
        <fullName evidence="2">Uncharacterized protein</fullName>
    </submittedName>
</protein>
<sequence length="161" mass="16588">MRFIRAQIARDEAELRDILKEARKPSSAAAAPITSALSSSSSSSSSTAAAAAAAAKNTSPDAKTSKKQPTTSAKRAERQRRTGPAAPMPYHNEPRLVPAEFEPMSVTEALGAGGRFRQGGGHRASGAAGKWNWEKYGAKGAGGGGSSRSTRTGTGTSSSRL</sequence>
<proteinExistence type="predicted"/>
<accession>A0ABR3WX40</accession>
<dbReference type="EMBL" id="JAZHXJ010000221">
    <property type="protein sequence ID" value="KAL1868233.1"/>
    <property type="molecule type" value="Genomic_DNA"/>
</dbReference>
<feature type="region of interest" description="Disordered" evidence="1">
    <location>
        <begin position="112"/>
        <end position="161"/>
    </location>
</feature>
<keyword evidence="3" id="KW-1185">Reference proteome</keyword>
<feature type="region of interest" description="Disordered" evidence="1">
    <location>
        <begin position="22"/>
        <end position="93"/>
    </location>
</feature>
<feature type="compositionally biased region" description="Gly residues" evidence="1">
    <location>
        <begin position="112"/>
        <end position="123"/>
    </location>
</feature>
<evidence type="ECO:0000313" key="3">
    <source>
        <dbReference type="Proteomes" id="UP001586593"/>
    </source>
</evidence>
<feature type="compositionally biased region" description="Low complexity" evidence="1">
    <location>
        <begin position="147"/>
        <end position="161"/>
    </location>
</feature>
<evidence type="ECO:0000256" key="1">
    <source>
        <dbReference type="SAM" id="MobiDB-lite"/>
    </source>
</evidence>
<evidence type="ECO:0000313" key="2">
    <source>
        <dbReference type="EMBL" id="KAL1868233.1"/>
    </source>
</evidence>
<reference evidence="2 3" key="1">
    <citation type="journal article" date="2024" name="Commun. Biol.">
        <title>Comparative genomic analysis of thermophilic fungi reveals convergent evolutionary adaptations and gene losses.</title>
        <authorList>
            <person name="Steindorff A.S."/>
            <person name="Aguilar-Pontes M.V."/>
            <person name="Robinson A.J."/>
            <person name="Andreopoulos B."/>
            <person name="LaButti K."/>
            <person name="Kuo A."/>
            <person name="Mondo S."/>
            <person name="Riley R."/>
            <person name="Otillar R."/>
            <person name="Haridas S."/>
            <person name="Lipzen A."/>
            <person name="Grimwood J."/>
            <person name="Schmutz J."/>
            <person name="Clum A."/>
            <person name="Reid I.D."/>
            <person name="Moisan M.C."/>
            <person name="Butler G."/>
            <person name="Nguyen T.T.M."/>
            <person name="Dewar K."/>
            <person name="Conant G."/>
            <person name="Drula E."/>
            <person name="Henrissat B."/>
            <person name="Hansel C."/>
            <person name="Singer S."/>
            <person name="Hutchinson M.I."/>
            <person name="de Vries R.P."/>
            <person name="Natvig D.O."/>
            <person name="Powell A.J."/>
            <person name="Tsang A."/>
            <person name="Grigoriev I.V."/>
        </authorList>
    </citation>
    <scope>NUCLEOTIDE SEQUENCE [LARGE SCALE GENOMIC DNA]</scope>
    <source>
        <strain evidence="2 3">ATCC 24622</strain>
    </source>
</reference>
<feature type="compositionally biased region" description="Low complexity" evidence="1">
    <location>
        <begin position="26"/>
        <end position="59"/>
    </location>
</feature>
<comment type="caution">
    <text evidence="2">The sequence shown here is derived from an EMBL/GenBank/DDBJ whole genome shotgun (WGS) entry which is preliminary data.</text>
</comment>
<name>A0ABR3WX40_9PEZI</name>
<gene>
    <name evidence="2" type="ORF">VTK73DRAFT_3760</name>
</gene>